<feature type="compositionally biased region" description="Pro residues" evidence="1">
    <location>
        <begin position="49"/>
        <end position="60"/>
    </location>
</feature>
<evidence type="ECO:0000256" key="1">
    <source>
        <dbReference type="SAM" id="MobiDB-lite"/>
    </source>
</evidence>
<accession>A0A6J5V4M9</accession>
<gene>
    <name evidence="2" type="ORF">CURHAP_LOCUS39341</name>
</gene>
<feature type="compositionally biased region" description="Polar residues" evidence="1">
    <location>
        <begin position="13"/>
        <end position="31"/>
    </location>
</feature>
<name>A0A6J5V4M9_PRUAR</name>
<evidence type="ECO:0000313" key="3">
    <source>
        <dbReference type="Proteomes" id="UP000507222"/>
    </source>
</evidence>
<feature type="region of interest" description="Disordered" evidence="1">
    <location>
        <begin position="13"/>
        <end position="60"/>
    </location>
</feature>
<sequence>MRLVFVVALKVSSSVEGRSQTPTINTPLTPSETPPDDPQPVDGESPNVLLPPLPPLLPKR</sequence>
<evidence type="ECO:0000313" key="2">
    <source>
        <dbReference type="EMBL" id="CAB4283950.1"/>
    </source>
</evidence>
<proteinExistence type="predicted"/>
<dbReference type="AlphaFoldDB" id="A0A6J5V4M9"/>
<organism evidence="2 3">
    <name type="scientific">Prunus armeniaca</name>
    <name type="common">Apricot</name>
    <name type="synonym">Armeniaca vulgaris</name>
    <dbReference type="NCBI Taxonomy" id="36596"/>
    <lineage>
        <taxon>Eukaryota</taxon>
        <taxon>Viridiplantae</taxon>
        <taxon>Streptophyta</taxon>
        <taxon>Embryophyta</taxon>
        <taxon>Tracheophyta</taxon>
        <taxon>Spermatophyta</taxon>
        <taxon>Magnoliopsida</taxon>
        <taxon>eudicotyledons</taxon>
        <taxon>Gunneridae</taxon>
        <taxon>Pentapetalae</taxon>
        <taxon>rosids</taxon>
        <taxon>fabids</taxon>
        <taxon>Rosales</taxon>
        <taxon>Rosaceae</taxon>
        <taxon>Amygdaloideae</taxon>
        <taxon>Amygdaleae</taxon>
        <taxon>Prunus</taxon>
    </lineage>
</organism>
<dbReference type="Proteomes" id="UP000507222">
    <property type="component" value="Unassembled WGS sequence"/>
</dbReference>
<dbReference type="EMBL" id="CAEKDK010000006">
    <property type="protein sequence ID" value="CAB4283950.1"/>
    <property type="molecule type" value="Genomic_DNA"/>
</dbReference>
<reference evidence="2 3" key="1">
    <citation type="submission" date="2020-05" db="EMBL/GenBank/DDBJ databases">
        <authorList>
            <person name="Campoy J."/>
            <person name="Schneeberger K."/>
            <person name="Spophaly S."/>
        </authorList>
    </citation>
    <scope>NUCLEOTIDE SEQUENCE [LARGE SCALE GENOMIC DNA]</scope>
    <source>
        <strain evidence="2">PruArmRojPasFocal</strain>
    </source>
</reference>
<protein>
    <submittedName>
        <fullName evidence="2">Uncharacterized protein</fullName>
    </submittedName>
</protein>